<keyword evidence="4" id="KW-0812">Transmembrane</keyword>
<dbReference type="Gramene" id="OGLUM05G04610.1">
    <property type="protein sequence ID" value="OGLUM05G04610.1"/>
    <property type="gene ID" value="OGLUM05G04610"/>
</dbReference>
<keyword evidence="4" id="KW-0472">Membrane</keyword>
<evidence type="ECO:0000256" key="3">
    <source>
        <dbReference type="SAM" id="MobiDB-lite"/>
    </source>
</evidence>
<reference evidence="5" key="1">
    <citation type="submission" date="2015-04" db="UniProtKB">
        <authorList>
            <consortium name="EnsemblPlants"/>
        </authorList>
    </citation>
    <scope>IDENTIFICATION</scope>
</reference>
<evidence type="ECO:0000256" key="2">
    <source>
        <dbReference type="ARBA" id="ARBA00022448"/>
    </source>
</evidence>
<feature type="compositionally biased region" description="Basic and acidic residues" evidence="3">
    <location>
        <begin position="137"/>
        <end position="151"/>
    </location>
</feature>
<keyword evidence="2" id="KW-0813">Transport</keyword>
<feature type="compositionally biased region" description="Low complexity" evidence="3">
    <location>
        <begin position="120"/>
        <end position="136"/>
    </location>
</feature>
<protein>
    <recommendedName>
        <fullName evidence="7">Major facilitator superfamily (MFS) profile domain-containing protein</fullName>
    </recommendedName>
</protein>
<keyword evidence="4" id="KW-1133">Transmembrane helix</keyword>
<sequence length="160" mass="16756">MAPARYWGAFSNGIQFSLCFGALAATTVNFAVEKIRGGWGWRLSLALAGVPVDDELDEIIAANATAAQGENALWLFYRRGAMAAGSGARAAGDSGGGGVGRPSCSHVVASLPPPPHRRTPASPLASSSPAAGYAASERIEEERGRDVERETFMPTFFKDV</sequence>
<comment type="similarity">
    <text evidence="1">Belongs to the major facilitator superfamily. Sugar transporter (TC 2.A.1.1) family.</text>
</comment>
<dbReference type="STRING" id="40148.A0A0D9ZUQ9"/>
<dbReference type="InterPro" id="IPR045262">
    <property type="entry name" value="STP/PLT_plant"/>
</dbReference>
<dbReference type="EnsemblPlants" id="OGLUM05G04610.1">
    <property type="protein sequence ID" value="OGLUM05G04610.1"/>
    <property type="gene ID" value="OGLUM05G04610"/>
</dbReference>
<evidence type="ECO:0000256" key="4">
    <source>
        <dbReference type="SAM" id="Phobius"/>
    </source>
</evidence>
<accession>A0A0D9ZUQ9</accession>
<evidence type="ECO:0000313" key="5">
    <source>
        <dbReference type="EnsemblPlants" id="OGLUM05G04610.1"/>
    </source>
</evidence>
<dbReference type="Proteomes" id="UP000026961">
    <property type="component" value="Chromosome 5"/>
</dbReference>
<dbReference type="PANTHER" id="PTHR23500:SF127">
    <property type="entry name" value="OS05G0169700 PROTEIN"/>
    <property type="match status" value="1"/>
</dbReference>
<dbReference type="HOGENOM" id="CLU_1654888_0_0_1"/>
<name>A0A0D9ZUQ9_9ORYZ</name>
<feature type="region of interest" description="Disordered" evidence="3">
    <location>
        <begin position="86"/>
        <end position="160"/>
    </location>
</feature>
<dbReference type="PANTHER" id="PTHR23500">
    <property type="entry name" value="SOLUTE CARRIER FAMILY 2, FACILITATED GLUCOSE TRANSPORTER"/>
    <property type="match status" value="1"/>
</dbReference>
<evidence type="ECO:0000256" key="1">
    <source>
        <dbReference type="ARBA" id="ARBA00010992"/>
    </source>
</evidence>
<proteinExistence type="inferred from homology"/>
<reference evidence="5" key="2">
    <citation type="submission" date="2018-05" db="EMBL/GenBank/DDBJ databases">
        <title>OgluRS3 (Oryza glumaepatula Reference Sequence Version 3).</title>
        <authorList>
            <person name="Zhang J."/>
            <person name="Kudrna D."/>
            <person name="Lee S."/>
            <person name="Talag J."/>
            <person name="Welchert J."/>
            <person name="Wing R.A."/>
        </authorList>
    </citation>
    <scope>NUCLEOTIDE SEQUENCE [LARGE SCALE GENOMIC DNA]</scope>
</reference>
<organism evidence="5">
    <name type="scientific">Oryza glumipatula</name>
    <dbReference type="NCBI Taxonomy" id="40148"/>
    <lineage>
        <taxon>Eukaryota</taxon>
        <taxon>Viridiplantae</taxon>
        <taxon>Streptophyta</taxon>
        <taxon>Embryophyta</taxon>
        <taxon>Tracheophyta</taxon>
        <taxon>Spermatophyta</taxon>
        <taxon>Magnoliopsida</taxon>
        <taxon>Liliopsida</taxon>
        <taxon>Poales</taxon>
        <taxon>Poaceae</taxon>
        <taxon>BOP clade</taxon>
        <taxon>Oryzoideae</taxon>
        <taxon>Oryzeae</taxon>
        <taxon>Oryzinae</taxon>
        <taxon>Oryza</taxon>
    </lineage>
</organism>
<dbReference type="AlphaFoldDB" id="A0A0D9ZUQ9"/>
<evidence type="ECO:0000313" key="6">
    <source>
        <dbReference type="Proteomes" id="UP000026961"/>
    </source>
</evidence>
<keyword evidence="6" id="KW-1185">Reference proteome</keyword>
<feature type="transmembrane region" description="Helical" evidence="4">
    <location>
        <begin position="12"/>
        <end position="32"/>
    </location>
</feature>
<dbReference type="GO" id="GO:0015144">
    <property type="term" value="F:carbohydrate transmembrane transporter activity"/>
    <property type="evidence" value="ECO:0007669"/>
    <property type="project" value="InterPro"/>
</dbReference>
<evidence type="ECO:0008006" key="7">
    <source>
        <dbReference type="Google" id="ProtNLM"/>
    </source>
</evidence>